<keyword evidence="24" id="KW-1185">Reference proteome</keyword>
<evidence type="ECO:0000256" key="9">
    <source>
        <dbReference type="ARBA" id="ARBA00022679"/>
    </source>
</evidence>
<organism evidence="23 24">
    <name type="scientific">Microvirga arabica</name>
    <dbReference type="NCBI Taxonomy" id="1128671"/>
    <lineage>
        <taxon>Bacteria</taxon>
        <taxon>Pseudomonadati</taxon>
        <taxon>Pseudomonadota</taxon>
        <taxon>Alphaproteobacteria</taxon>
        <taxon>Hyphomicrobiales</taxon>
        <taxon>Methylobacteriaceae</taxon>
        <taxon>Microvirga</taxon>
    </lineage>
</organism>
<keyword evidence="21" id="KW-0472">Membrane</keyword>
<evidence type="ECO:0000256" key="17">
    <source>
        <dbReference type="ARBA" id="ARBA00024827"/>
    </source>
</evidence>
<comment type="catalytic activity">
    <reaction evidence="1">
        <text>ATP + protein L-histidine = ADP + protein N-phospho-L-histidine.</text>
        <dbReference type="EC" id="2.7.13.3"/>
    </reaction>
</comment>
<dbReference type="CDD" id="cd16917">
    <property type="entry name" value="HATPase_UhpB-NarQ-NarX-like"/>
    <property type="match status" value="1"/>
</dbReference>
<keyword evidence="21" id="KW-0812">Transmembrane</keyword>
<dbReference type="CDD" id="cd18773">
    <property type="entry name" value="PDC1_HK_sensor"/>
    <property type="match status" value="1"/>
</dbReference>
<protein>
    <recommendedName>
        <fullName evidence="5">Oxygen sensor histidine kinase NreB</fullName>
        <ecNumber evidence="4">2.7.13.3</ecNumber>
    </recommendedName>
    <alternativeName>
        <fullName evidence="18">Nitrogen regulation protein B</fullName>
    </alternativeName>
</protein>
<evidence type="ECO:0000313" key="23">
    <source>
        <dbReference type="EMBL" id="MFC1458553.1"/>
    </source>
</evidence>
<reference evidence="23 24" key="1">
    <citation type="submission" date="2024-09" db="EMBL/GenBank/DDBJ databases">
        <title>Nodulacao em especies de Leguminosae Basais da Amazonia e Caracterizacao dos Rizobios e Bacterias Associadas aos Nodulos.</title>
        <authorList>
            <person name="Jambeiro I.C.A."/>
            <person name="Lopes I.S."/>
            <person name="Aguiar E.R.G.R."/>
            <person name="Santos A.F.J."/>
            <person name="Dos Santos J.M.F."/>
            <person name="Gross E."/>
        </authorList>
    </citation>
    <scope>NUCLEOTIDE SEQUENCE [LARGE SCALE GENOMIC DNA]</scope>
    <source>
        <strain evidence="23 24">BRUESC1165</strain>
    </source>
</reference>
<evidence type="ECO:0000256" key="21">
    <source>
        <dbReference type="SAM" id="Phobius"/>
    </source>
</evidence>
<evidence type="ECO:0000256" key="4">
    <source>
        <dbReference type="ARBA" id="ARBA00012438"/>
    </source>
</evidence>
<keyword evidence="12" id="KW-0418">Kinase</keyword>
<evidence type="ECO:0000256" key="20">
    <source>
        <dbReference type="SAM" id="MobiDB-lite"/>
    </source>
</evidence>
<feature type="coiled-coil region" evidence="19">
    <location>
        <begin position="502"/>
        <end position="530"/>
    </location>
</feature>
<comment type="cofactor">
    <cofactor evidence="2">
        <name>[4Fe-4S] cluster</name>
        <dbReference type="ChEBI" id="CHEBI:49883"/>
    </cofactor>
</comment>
<dbReference type="InterPro" id="IPR003594">
    <property type="entry name" value="HATPase_dom"/>
</dbReference>
<evidence type="ECO:0000256" key="8">
    <source>
        <dbReference type="ARBA" id="ARBA00022553"/>
    </source>
</evidence>
<dbReference type="InterPro" id="IPR050482">
    <property type="entry name" value="Sensor_HK_TwoCompSys"/>
</dbReference>
<dbReference type="CDD" id="cd00130">
    <property type="entry name" value="PAS"/>
    <property type="match status" value="1"/>
</dbReference>
<feature type="domain" description="Histidine kinase" evidence="22">
    <location>
        <begin position="631"/>
        <end position="731"/>
    </location>
</feature>
<dbReference type="Gene3D" id="1.20.5.1930">
    <property type="match status" value="1"/>
</dbReference>
<dbReference type="PANTHER" id="PTHR24421:SF10">
    <property type="entry name" value="NITRATE_NITRITE SENSOR PROTEIN NARQ"/>
    <property type="match status" value="1"/>
</dbReference>
<evidence type="ECO:0000256" key="2">
    <source>
        <dbReference type="ARBA" id="ARBA00001966"/>
    </source>
</evidence>
<accession>A0ABV6YB95</accession>
<evidence type="ECO:0000256" key="12">
    <source>
        <dbReference type="ARBA" id="ARBA00022777"/>
    </source>
</evidence>
<dbReference type="CDD" id="cd18774">
    <property type="entry name" value="PDC2_HK_sensor"/>
    <property type="match status" value="1"/>
</dbReference>
<keyword evidence="19" id="KW-0175">Coiled coil</keyword>
<dbReference type="InterPro" id="IPR011712">
    <property type="entry name" value="Sig_transdc_His_kin_sub3_dim/P"/>
</dbReference>
<evidence type="ECO:0000256" key="1">
    <source>
        <dbReference type="ARBA" id="ARBA00000085"/>
    </source>
</evidence>
<gene>
    <name evidence="23" type="ORF">ACETIH_17970</name>
</gene>
<keyword evidence="6" id="KW-0004">4Fe-4S</keyword>
<dbReference type="PRINTS" id="PR00344">
    <property type="entry name" value="BCTRLSENSOR"/>
</dbReference>
<comment type="function">
    <text evidence="17">Member of the two-component regulatory system NreB/NreC involved in the control of dissimilatory nitrate/nitrite reduction in response to oxygen. NreB functions as a direct oxygen sensor histidine kinase which is autophosphorylated, in the absence of oxygen, probably at the conserved histidine residue, and transfers its phosphate group probably to a conserved aspartate residue of NreC. NreB/NreC activates the expression of the nitrate (narGHJI) and nitrite (nir) reductase operons, as well as the putative nitrate transporter gene narT.</text>
</comment>
<evidence type="ECO:0000256" key="15">
    <source>
        <dbReference type="ARBA" id="ARBA00023012"/>
    </source>
</evidence>
<evidence type="ECO:0000256" key="7">
    <source>
        <dbReference type="ARBA" id="ARBA00022490"/>
    </source>
</evidence>
<dbReference type="PROSITE" id="PS50109">
    <property type="entry name" value="HIS_KIN"/>
    <property type="match status" value="1"/>
</dbReference>
<comment type="caution">
    <text evidence="23">The sequence shown here is derived from an EMBL/GenBank/DDBJ whole genome shotgun (WGS) entry which is preliminary data.</text>
</comment>
<dbReference type="GO" id="GO:0005524">
    <property type="term" value="F:ATP binding"/>
    <property type="evidence" value="ECO:0007669"/>
    <property type="project" value="UniProtKB-KW"/>
</dbReference>
<keyword evidence="11" id="KW-0547">Nucleotide-binding</keyword>
<dbReference type="InterPro" id="IPR000014">
    <property type="entry name" value="PAS"/>
</dbReference>
<evidence type="ECO:0000256" key="16">
    <source>
        <dbReference type="ARBA" id="ARBA00023014"/>
    </source>
</evidence>
<dbReference type="InterPro" id="IPR036890">
    <property type="entry name" value="HATPase_C_sf"/>
</dbReference>
<keyword evidence="21" id="KW-1133">Transmembrane helix</keyword>
<dbReference type="Gene3D" id="3.30.450.20">
    <property type="entry name" value="PAS domain"/>
    <property type="match status" value="2"/>
</dbReference>
<keyword evidence="10" id="KW-0479">Metal-binding</keyword>
<evidence type="ECO:0000256" key="10">
    <source>
        <dbReference type="ARBA" id="ARBA00022723"/>
    </source>
</evidence>
<sequence>MSDALIRKASTSSPGQGAGAGTEQPVDGHAMPGRGDHLRSERRNLERQSGSAGKNRNRLRLGDSRRPLLSLLLAALIPLLLFGGWVAYLTASRERMEARLTASDTVKHVSERIASEMTTQLQVAETLAASTALDHPSLEGFYTEAQRIRAAHPLWATVELTDPSGFQILNLLRPLGAPLGPTADRDSFDQVVRTRQPVIGGIGPVGHVSGKRLVTIRAPVIRDGGLKYVLTISFVPNAISSILKDAGAPKDWVGAVVDAKGNIIARTLAEEFELGRPASPGLRQAIMQAPAGFYVAQTLEGVEVETIYQTLFHTGGWSVHFGIPSDLLNAPVARSVFVLAGGGMASLALAAALAFLTARDIAHRRESEAERSALALAVSEERGAVAIEAAELGTWRWDAENEEVVGSDRAWALLGLPRVPAGGVEFSLPIERFLEAIHMDDHTAVRTAIERCLNEGCTVNVDFRSIHADKSLHWVRVTGRVPQLAGSSPKIIHGVIADIDPQKRAEAERFELLRRLAEAQENERRRIARELHDQVGQTVTGLSLGLKALEQKLLGNPGQEQVQWLRSLTSELGRDIHRAAADLRPTALDDLGLKDALLAFASDWSERFGFAVDVQFIGNYTRLSPEIETVVYRVLQEALTNVLKHAQARHLSIVLEQRARSLHIIIEDDGVGFRPDAVDSVGLSSDQKLRSRPPLGLSGIRERLSLVNGTLWIESEPGEGTTLFIQIPIQENGPTP</sequence>
<keyword evidence="8" id="KW-0597">Phosphoprotein</keyword>
<keyword evidence="15" id="KW-0902">Two-component regulatory system</keyword>
<evidence type="ECO:0000256" key="3">
    <source>
        <dbReference type="ARBA" id="ARBA00004496"/>
    </source>
</evidence>
<dbReference type="PANTHER" id="PTHR24421">
    <property type="entry name" value="NITRATE/NITRITE SENSOR PROTEIN NARX-RELATED"/>
    <property type="match status" value="1"/>
</dbReference>
<comment type="subcellular location">
    <subcellularLocation>
        <location evidence="3">Cytoplasm</location>
    </subcellularLocation>
</comment>
<evidence type="ECO:0000256" key="5">
    <source>
        <dbReference type="ARBA" id="ARBA00017322"/>
    </source>
</evidence>
<feature type="region of interest" description="Disordered" evidence="20">
    <location>
        <begin position="1"/>
        <end position="59"/>
    </location>
</feature>
<dbReference type="InterPro" id="IPR035965">
    <property type="entry name" value="PAS-like_dom_sf"/>
</dbReference>
<dbReference type="Proteomes" id="UP001593940">
    <property type="component" value="Unassembled WGS sequence"/>
</dbReference>
<keyword evidence="13 23" id="KW-0067">ATP-binding</keyword>
<proteinExistence type="predicted"/>
<keyword evidence="7" id="KW-0963">Cytoplasm</keyword>
<evidence type="ECO:0000256" key="11">
    <source>
        <dbReference type="ARBA" id="ARBA00022741"/>
    </source>
</evidence>
<keyword evidence="14" id="KW-0408">Iron</keyword>
<dbReference type="SMART" id="SM00387">
    <property type="entry name" value="HATPase_c"/>
    <property type="match status" value="1"/>
</dbReference>
<dbReference type="Pfam" id="PF02518">
    <property type="entry name" value="HATPase_c"/>
    <property type="match status" value="1"/>
</dbReference>
<keyword evidence="16" id="KW-0411">Iron-sulfur</keyword>
<dbReference type="EMBL" id="JBHOMY010000057">
    <property type="protein sequence ID" value="MFC1458553.1"/>
    <property type="molecule type" value="Genomic_DNA"/>
</dbReference>
<dbReference type="InterPro" id="IPR013655">
    <property type="entry name" value="PAS_fold_3"/>
</dbReference>
<dbReference type="Pfam" id="PF07730">
    <property type="entry name" value="HisKA_3"/>
    <property type="match status" value="1"/>
</dbReference>
<feature type="compositionally biased region" description="Basic and acidic residues" evidence="20">
    <location>
        <begin position="34"/>
        <end position="46"/>
    </location>
</feature>
<evidence type="ECO:0000256" key="18">
    <source>
        <dbReference type="ARBA" id="ARBA00030800"/>
    </source>
</evidence>
<evidence type="ECO:0000256" key="13">
    <source>
        <dbReference type="ARBA" id="ARBA00022840"/>
    </source>
</evidence>
<dbReference type="InterPro" id="IPR005467">
    <property type="entry name" value="His_kinase_dom"/>
</dbReference>
<dbReference type="SUPFAM" id="SSF55785">
    <property type="entry name" value="PYP-like sensor domain (PAS domain)"/>
    <property type="match status" value="1"/>
</dbReference>
<evidence type="ECO:0000259" key="22">
    <source>
        <dbReference type="PROSITE" id="PS50109"/>
    </source>
</evidence>
<dbReference type="SUPFAM" id="SSF55874">
    <property type="entry name" value="ATPase domain of HSP90 chaperone/DNA topoisomerase II/histidine kinase"/>
    <property type="match status" value="1"/>
</dbReference>
<dbReference type="InterPro" id="IPR004358">
    <property type="entry name" value="Sig_transdc_His_kin-like_C"/>
</dbReference>
<evidence type="ECO:0000256" key="6">
    <source>
        <dbReference type="ARBA" id="ARBA00022485"/>
    </source>
</evidence>
<keyword evidence="9" id="KW-0808">Transferase</keyword>
<evidence type="ECO:0000256" key="14">
    <source>
        <dbReference type="ARBA" id="ARBA00023004"/>
    </source>
</evidence>
<name>A0ABV6YB95_9HYPH</name>
<dbReference type="EC" id="2.7.13.3" evidence="4"/>
<feature type="transmembrane region" description="Helical" evidence="21">
    <location>
        <begin position="68"/>
        <end position="88"/>
    </location>
</feature>
<dbReference type="Pfam" id="PF08447">
    <property type="entry name" value="PAS_3"/>
    <property type="match status" value="1"/>
</dbReference>
<dbReference type="RefSeq" id="WP_377030469.1">
    <property type="nucleotide sequence ID" value="NZ_JBHOMY010000057.1"/>
</dbReference>
<dbReference type="Gene3D" id="3.30.565.10">
    <property type="entry name" value="Histidine kinase-like ATPase, C-terminal domain"/>
    <property type="match status" value="1"/>
</dbReference>
<evidence type="ECO:0000256" key="19">
    <source>
        <dbReference type="SAM" id="Coils"/>
    </source>
</evidence>
<evidence type="ECO:0000313" key="24">
    <source>
        <dbReference type="Proteomes" id="UP001593940"/>
    </source>
</evidence>